<feature type="compositionally biased region" description="Low complexity" evidence="1">
    <location>
        <begin position="141"/>
        <end position="150"/>
    </location>
</feature>
<reference evidence="2" key="3">
    <citation type="submission" date="2025-09" db="UniProtKB">
        <authorList>
            <consortium name="Ensembl"/>
        </authorList>
    </citation>
    <scope>IDENTIFICATION</scope>
</reference>
<dbReference type="InterPro" id="IPR053720">
    <property type="entry name" value="Psm_Assembly_Chaperone"/>
</dbReference>
<protein>
    <submittedName>
        <fullName evidence="2">Uncharacterized protein</fullName>
    </submittedName>
</protein>
<dbReference type="Proteomes" id="UP000694405">
    <property type="component" value="Chromosome 8"/>
</dbReference>
<accession>A0A8C6J4E0</accession>
<evidence type="ECO:0000256" key="1">
    <source>
        <dbReference type="SAM" id="MobiDB-lite"/>
    </source>
</evidence>
<gene>
    <name evidence="2" type="primary">LOC101874171</name>
</gene>
<dbReference type="Gene3D" id="3.30.230.90">
    <property type="match status" value="1"/>
</dbReference>
<dbReference type="PANTHER" id="PTHR31051:SF1">
    <property type="entry name" value="PROTEASOME ASSEMBLY CHAPERONE 3"/>
    <property type="match status" value="1"/>
</dbReference>
<dbReference type="GO" id="GO:0043248">
    <property type="term" value="P:proteasome assembly"/>
    <property type="evidence" value="ECO:0007669"/>
    <property type="project" value="InterPro"/>
</dbReference>
<evidence type="ECO:0000313" key="2">
    <source>
        <dbReference type="Ensembl" id="ENSMUNP00000006477.2"/>
    </source>
</evidence>
<dbReference type="Ensembl" id="ENSMUNT00000007485.2">
    <property type="protein sequence ID" value="ENSMUNP00000006477.2"/>
    <property type="gene ID" value="ENSMUNG00000005204.2"/>
</dbReference>
<dbReference type="InterPro" id="IPR018788">
    <property type="entry name" value="Proteasome_assmbl_chp_3"/>
</dbReference>
<sequence>MKQLDHGRSALMPNVPLVPPTRRAGCDGDEDTAAPMAQTTLILTGKHGRGPEQHPEGGRGEHGGEKQENGIKMRAVEGAQPRGQRGATSLRGRGGNGGGNGGAALRGGKSSGRPAPPPSPSPCTTAITITPHRRHHPAPSPRAGGRTGTEPLPPRRGGPGRTAAVRRGPVPVGAAGLPSASARRQGERVRPARPRAMAANPVVMSKQREEVVHGVPTEVVCTAFSNSILVVVTQYGKMGTIVYVDPHTVGDNVGRPSLTTKVLLGKDEPLVHVCAKNLVAFVSQEAGNKPILLAMALKDKTMEGIQALREVIRSCQVW</sequence>
<feature type="region of interest" description="Disordered" evidence="1">
    <location>
        <begin position="1"/>
        <end position="32"/>
    </location>
</feature>
<organism evidence="2 3">
    <name type="scientific">Melopsittacus undulatus</name>
    <name type="common">Budgerigar</name>
    <name type="synonym">Psittacus undulatus</name>
    <dbReference type="NCBI Taxonomy" id="13146"/>
    <lineage>
        <taxon>Eukaryota</taxon>
        <taxon>Metazoa</taxon>
        <taxon>Chordata</taxon>
        <taxon>Craniata</taxon>
        <taxon>Vertebrata</taxon>
        <taxon>Euteleostomi</taxon>
        <taxon>Archelosauria</taxon>
        <taxon>Archosauria</taxon>
        <taxon>Dinosauria</taxon>
        <taxon>Saurischia</taxon>
        <taxon>Theropoda</taxon>
        <taxon>Coelurosauria</taxon>
        <taxon>Aves</taxon>
        <taxon>Neognathae</taxon>
        <taxon>Neoaves</taxon>
        <taxon>Telluraves</taxon>
        <taxon>Australaves</taxon>
        <taxon>Psittaciformes</taxon>
        <taxon>Psittaculidae</taxon>
        <taxon>Melopsittacus</taxon>
    </lineage>
</organism>
<dbReference type="PANTHER" id="PTHR31051">
    <property type="entry name" value="PROTEASOME ASSEMBLY CHAPERONE 3"/>
    <property type="match status" value="1"/>
</dbReference>
<name>A0A8C6J4E0_MELUD</name>
<evidence type="ECO:0000313" key="3">
    <source>
        <dbReference type="Proteomes" id="UP000694405"/>
    </source>
</evidence>
<keyword evidence="3" id="KW-1185">Reference proteome</keyword>
<dbReference type="Pfam" id="PF10178">
    <property type="entry name" value="PAC3"/>
    <property type="match status" value="1"/>
</dbReference>
<accession>A0A8V5HE67</accession>
<reference evidence="2" key="2">
    <citation type="submission" date="2025-08" db="UniProtKB">
        <authorList>
            <consortium name="Ensembl"/>
        </authorList>
    </citation>
    <scope>IDENTIFICATION</scope>
</reference>
<feature type="compositionally biased region" description="Basic and acidic residues" evidence="1">
    <location>
        <begin position="49"/>
        <end position="75"/>
    </location>
</feature>
<feature type="compositionally biased region" description="Gly residues" evidence="1">
    <location>
        <begin position="92"/>
        <end position="105"/>
    </location>
</feature>
<reference evidence="2" key="1">
    <citation type="submission" date="2020-03" db="EMBL/GenBank/DDBJ databases">
        <title>Melopsittacus undulatus (budgerigar) genome, bMelUnd1, maternal haplotype with Z.</title>
        <authorList>
            <person name="Gedman G."/>
            <person name="Mountcastle J."/>
            <person name="Haase B."/>
            <person name="Formenti G."/>
            <person name="Wright T."/>
            <person name="Apodaca J."/>
            <person name="Pelan S."/>
            <person name="Chow W."/>
            <person name="Rhie A."/>
            <person name="Howe K."/>
            <person name="Fedrigo O."/>
            <person name="Jarvis E.D."/>
        </authorList>
    </citation>
    <scope>NUCLEOTIDE SEQUENCE [LARGE SCALE GENOMIC DNA]</scope>
</reference>
<proteinExistence type="predicted"/>
<feature type="region of interest" description="Disordered" evidence="1">
    <location>
        <begin position="44"/>
        <end position="193"/>
    </location>
</feature>
<dbReference type="AlphaFoldDB" id="A0A8C6J4E0"/>